<dbReference type="PROSITE" id="PS50104">
    <property type="entry name" value="TIR"/>
    <property type="match status" value="1"/>
</dbReference>
<protein>
    <recommendedName>
        <fullName evidence="2">TIR domain-containing protein</fullName>
    </recommendedName>
</protein>
<dbReference type="InterPro" id="IPR000157">
    <property type="entry name" value="TIR_dom"/>
</dbReference>
<dbReference type="PANTHER" id="PTHR32009">
    <property type="entry name" value="TMV RESISTANCE PROTEIN N-LIKE"/>
    <property type="match status" value="1"/>
</dbReference>
<dbReference type="Pfam" id="PF01582">
    <property type="entry name" value="TIR"/>
    <property type="match status" value="1"/>
</dbReference>
<keyword evidence="1" id="KW-0520">NAD</keyword>
<dbReference type="AlphaFoldDB" id="A0A922A967"/>
<comment type="caution">
    <text evidence="3">The sequence shown here is derived from an EMBL/GenBank/DDBJ whole genome shotgun (WGS) entry which is preliminary data.</text>
</comment>
<feature type="domain" description="TIR" evidence="2">
    <location>
        <begin position="43"/>
        <end position="199"/>
    </location>
</feature>
<dbReference type="EMBL" id="CM031840">
    <property type="protein sequence ID" value="KAG6673427.1"/>
    <property type="molecule type" value="Genomic_DNA"/>
</dbReference>
<organism evidence="3 4">
    <name type="scientific">Carya illinoinensis</name>
    <name type="common">Pecan</name>
    <dbReference type="NCBI Taxonomy" id="32201"/>
    <lineage>
        <taxon>Eukaryota</taxon>
        <taxon>Viridiplantae</taxon>
        <taxon>Streptophyta</taxon>
        <taxon>Embryophyta</taxon>
        <taxon>Tracheophyta</taxon>
        <taxon>Spermatophyta</taxon>
        <taxon>Magnoliopsida</taxon>
        <taxon>eudicotyledons</taxon>
        <taxon>Gunneridae</taxon>
        <taxon>Pentapetalae</taxon>
        <taxon>rosids</taxon>
        <taxon>fabids</taxon>
        <taxon>Fagales</taxon>
        <taxon>Juglandaceae</taxon>
        <taxon>Carya</taxon>
    </lineage>
</organism>
<evidence type="ECO:0000313" key="4">
    <source>
        <dbReference type="Proteomes" id="UP000811246"/>
    </source>
</evidence>
<dbReference type="PANTHER" id="PTHR32009:SF146">
    <property type="entry name" value="TIR DOMAIN-CONTAINING PROTEIN"/>
    <property type="match status" value="1"/>
</dbReference>
<accession>A0A922A967</accession>
<evidence type="ECO:0000313" key="3">
    <source>
        <dbReference type="EMBL" id="KAG6673427.1"/>
    </source>
</evidence>
<evidence type="ECO:0000259" key="2">
    <source>
        <dbReference type="PROSITE" id="PS50104"/>
    </source>
</evidence>
<dbReference type="SMART" id="SM00255">
    <property type="entry name" value="TIR"/>
    <property type="match status" value="1"/>
</dbReference>
<sequence>MKLYIFLCEKSDSLNVLFPCIGRNEYEFMDKIIQWVDSQIVKSIPTVFLSFREIDTRDTFIAHLYPALNHKGIHTYKDDKDLERGETISPTLLETIEESMISIIVLSRNYASSSRCLEELTKILECKETKQQIVLPIFYHVDPLDVRLQRQSFAEALADHEERFKKDPKVQRWRKALREVASLPGEHLKDGYFFNYYIN</sequence>
<dbReference type="Proteomes" id="UP000811246">
    <property type="component" value="Chromosome 16"/>
</dbReference>
<reference evidence="3" key="1">
    <citation type="submission" date="2021-01" db="EMBL/GenBank/DDBJ databases">
        <authorList>
            <person name="Lovell J.T."/>
            <person name="Bentley N."/>
            <person name="Bhattarai G."/>
            <person name="Jenkins J.W."/>
            <person name="Sreedasyam A."/>
            <person name="Alarcon Y."/>
            <person name="Bock C."/>
            <person name="Boston L."/>
            <person name="Carlson J."/>
            <person name="Cervantes K."/>
            <person name="Clermont K."/>
            <person name="Krom N."/>
            <person name="Kubenka K."/>
            <person name="Mamidi S."/>
            <person name="Mattison C."/>
            <person name="Monteros M."/>
            <person name="Pisani C."/>
            <person name="Plott C."/>
            <person name="Rajasekar S."/>
            <person name="Rhein H.S."/>
            <person name="Rohla C."/>
            <person name="Song M."/>
            <person name="Hilaire R.S."/>
            <person name="Shu S."/>
            <person name="Wells L."/>
            <person name="Wang X."/>
            <person name="Webber J."/>
            <person name="Heerema R.J."/>
            <person name="Klein P."/>
            <person name="Conner P."/>
            <person name="Grauke L."/>
            <person name="Grimwood J."/>
            <person name="Schmutz J."/>
            <person name="Randall J.J."/>
        </authorList>
    </citation>
    <scope>NUCLEOTIDE SEQUENCE</scope>
    <source>
        <tissue evidence="3">Leaf</tissue>
    </source>
</reference>
<dbReference type="FunFam" id="3.40.50.10140:FF:000007">
    <property type="entry name" value="Disease resistance protein (TIR-NBS-LRR class)"/>
    <property type="match status" value="1"/>
</dbReference>
<dbReference type="GO" id="GO:0007165">
    <property type="term" value="P:signal transduction"/>
    <property type="evidence" value="ECO:0007669"/>
    <property type="project" value="InterPro"/>
</dbReference>
<gene>
    <name evidence="3" type="ORF">I3842_16G111700</name>
</gene>
<evidence type="ECO:0000256" key="1">
    <source>
        <dbReference type="ARBA" id="ARBA00023027"/>
    </source>
</evidence>
<name>A0A922A967_CARIL</name>
<proteinExistence type="predicted"/>